<dbReference type="Proteomes" id="UP000245678">
    <property type="component" value="Unassembled WGS sequence"/>
</dbReference>
<organism evidence="1 2">
    <name type="scientific">Mucilaginibacter oryzae</name>
    <dbReference type="NCBI Taxonomy" id="468058"/>
    <lineage>
        <taxon>Bacteria</taxon>
        <taxon>Pseudomonadati</taxon>
        <taxon>Bacteroidota</taxon>
        <taxon>Sphingobacteriia</taxon>
        <taxon>Sphingobacteriales</taxon>
        <taxon>Sphingobacteriaceae</taxon>
        <taxon>Mucilaginibacter</taxon>
    </lineage>
</organism>
<keyword evidence="2" id="KW-1185">Reference proteome</keyword>
<gene>
    <name evidence="1" type="ORF">LX99_04211</name>
</gene>
<accession>A0A316HIQ9</accession>
<dbReference type="EMBL" id="QGHA01000010">
    <property type="protein sequence ID" value="PWK73825.1"/>
    <property type="molecule type" value="Genomic_DNA"/>
</dbReference>
<protein>
    <submittedName>
        <fullName evidence="1">Uncharacterized protein</fullName>
    </submittedName>
</protein>
<name>A0A316HIQ9_9SPHI</name>
<sequence>MSYFFHPLRVLYYTLKLLCLPKNQLNDKAQKGSSTNNYVVGMERIGLIAIDNQQGGIVNYIIKAPKIIYALKNTLDIKRE</sequence>
<proteinExistence type="predicted"/>
<evidence type="ECO:0000313" key="2">
    <source>
        <dbReference type="Proteomes" id="UP000245678"/>
    </source>
</evidence>
<reference evidence="1 2" key="1">
    <citation type="submission" date="2018-05" db="EMBL/GenBank/DDBJ databases">
        <title>Genomic Encyclopedia of Archaeal and Bacterial Type Strains, Phase II (KMG-II): from individual species to whole genera.</title>
        <authorList>
            <person name="Goeker M."/>
        </authorList>
    </citation>
    <scope>NUCLEOTIDE SEQUENCE [LARGE SCALE GENOMIC DNA]</scope>
    <source>
        <strain evidence="1 2">DSM 19975</strain>
    </source>
</reference>
<comment type="caution">
    <text evidence="1">The sequence shown here is derived from an EMBL/GenBank/DDBJ whole genome shotgun (WGS) entry which is preliminary data.</text>
</comment>
<dbReference type="AlphaFoldDB" id="A0A316HIQ9"/>
<evidence type="ECO:0000313" key="1">
    <source>
        <dbReference type="EMBL" id="PWK73825.1"/>
    </source>
</evidence>